<organism evidence="1 2">
    <name type="scientific">Pistacia atlantica</name>
    <dbReference type="NCBI Taxonomy" id="434234"/>
    <lineage>
        <taxon>Eukaryota</taxon>
        <taxon>Viridiplantae</taxon>
        <taxon>Streptophyta</taxon>
        <taxon>Embryophyta</taxon>
        <taxon>Tracheophyta</taxon>
        <taxon>Spermatophyta</taxon>
        <taxon>Magnoliopsida</taxon>
        <taxon>eudicotyledons</taxon>
        <taxon>Gunneridae</taxon>
        <taxon>Pentapetalae</taxon>
        <taxon>rosids</taxon>
        <taxon>malvids</taxon>
        <taxon>Sapindales</taxon>
        <taxon>Anacardiaceae</taxon>
        <taxon>Pistacia</taxon>
    </lineage>
</organism>
<proteinExistence type="predicted"/>
<protein>
    <submittedName>
        <fullName evidence="1">Uncharacterized protein</fullName>
    </submittedName>
</protein>
<evidence type="ECO:0000313" key="2">
    <source>
        <dbReference type="Proteomes" id="UP001164250"/>
    </source>
</evidence>
<sequence length="328" mass="36486">MYISSAAGKPRIVHRDVKSANILLDENWEAKLNEKADVYSFGMLLLELITGCLPTNKIQPSDSENLALKAKTMLRKAVKDNKINVVYTDPKLEKKFDNGEMFRMVHCAAACLCYPAKDRPQMSQIREALEGKLDVRDLTESIKTTLPEEYISYGITLVDLITGRGPLGRTHSIVDDSVAGWARPLLAQAMENCNFVALVDPRLIEYNSGEMDRMVACAATSIRLSAEHHPRMSQIVQALEGNMSLDDLSSGIPPGNRFEYGGSKQEMEGIKWNKTVDIRTSEHCSENWTGRFDLLNREPVQLQAVSRSGSWTGLDGPKLAGSLNLKLK</sequence>
<comment type="caution">
    <text evidence="1">The sequence shown here is derived from an EMBL/GenBank/DDBJ whole genome shotgun (WGS) entry which is preliminary data.</text>
</comment>
<accession>A0ACC0ZSX0</accession>
<dbReference type="EMBL" id="CM047910">
    <property type="protein sequence ID" value="KAJ0074910.1"/>
    <property type="molecule type" value="Genomic_DNA"/>
</dbReference>
<keyword evidence="2" id="KW-1185">Reference proteome</keyword>
<name>A0ACC0ZSX0_9ROSI</name>
<reference evidence="2" key="1">
    <citation type="journal article" date="2023" name="G3 (Bethesda)">
        <title>Genome assembly and association tests identify interacting loci associated with vigor, precocity, and sex in interspecific pistachio rootstocks.</title>
        <authorList>
            <person name="Palmer W."/>
            <person name="Jacygrad E."/>
            <person name="Sagayaradj S."/>
            <person name="Cavanaugh K."/>
            <person name="Han R."/>
            <person name="Bertier L."/>
            <person name="Beede B."/>
            <person name="Kafkas S."/>
            <person name="Golino D."/>
            <person name="Preece J."/>
            <person name="Michelmore R."/>
        </authorList>
    </citation>
    <scope>NUCLEOTIDE SEQUENCE [LARGE SCALE GENOMIC DNA]</scope>
</reference>
<gene>
    <name evidence="1" type="ORF">Patl1_34296</name>
</gene>
<evidence type="ECO:0000313" key="1">
    <source>
        <dbReference type="EMBL" id="KAJ0074910.1"/>
    </source>
</evidence>
<dbReference type="Proteomes" id="UP001164250">
    <property type="component" value="Chromosome 15"/>
</dbReference>